<dbReference type="PANTHER" id="PTHR42339:SF1">
    <property type="entry name" value="HISTONE H1"/>
    <property type="match status" value="1"/>
</dbReference>
<sequence>MISLLRETASSVAAPNTATTTGTMLASGQQYNPMAAGSLTSVIQPVAVNCNQIRTKIRNFLGTKELTQSAFLKLDNINSNSYYRFKNLRGSYTGCDNQ</sequence>
<keyword evidence="3" id="KW-1185">Reference proteome</keyword>
<feature type="domain" description="DUF7726" evidence="1">
    <location>
        <begin position="45"/>
        <end position="98"/>
    </location>
</feature>
<dbReference type="OrthoDB" id="78475at2759"/>
<evidence type="ECO:0000313" key="2">
    <source>
        <dbReference type="EMBL" id="OWY93156.1"/>
    </source>
</evidence>
<proteinExistence type="predicted"/>
<feature type="non-terminal residue" evidence="2">
    <location>
        <position position="98"/>
    </location>
</feature>
<reference evidence="3" key="1">
    <citation type="submission" date="2017-03" db="EMBL/GenBank/DDBJ databases">
        <title>Phytopthora megakarya and P. palmivora, two closely related causual agents of cacao black pod achieved similar genome size and gene model numbers by different mechanisms.</title>
        <authorList>
            <person name="Ali S."/>
            <person name="Shao J."/>
            <person name="Larry D.J."/>
            <person name="Kronmiller B."/>
            <person name="Shen D."/>
            <person name="Strem M.D."/>
            <person name="Melnick R.L."/>
            <person name="Guiltinan M.J."/>
            <person name="Tyler B.M."/>
            <person name="Meinhardt L.W."/>
            <person name="Bailey B.A."/>
        </authorList>
    </citation>
    <scope>NUCLEOTIDE SEQUENCE [LARGE SCALE GENOMIC DNA]</scope>
    <source>
        <strain evidence="3">zdho120</strain>
    </source>
</reference>
<evidence type="ECO:0000313" key="3">
    <source>
        <dbReference type="Proteomes" id="UP000198211"/>
    </source>
</evidence>
<evidence type="ECO:0000259" key="1">
    <source>
        <dbReference type="Pfam" id="PF24852"/>
    </source>
</evidence>
<name>A0A225UKS5_9STRA</name>
<dbReference type="STRING" id="4795.A0A225UKS5"/>
<organism evidence="2 3">
    <name type="scientific">Phytophthora megakarya</name>
    <dbReference type="NCBI Taxonomy" id="4795"/>
    <lineage>
        <taxon>Eukaryota</taxon>
        <taxon>Sar</taxon>
        <taxon>Stramenopiles</taxon>
        <taxon>Oomycota</taxon>
        <taxon>Peronosporomycetes</taxon>
        <taxon>Peronosporales</taxon>
        <taxon>Peronosporaceae</taxon>
        <taxon>Phytophthora</taxon>
    </lineage>
</organism>
<dbReference type="Pfam" id="PF24852">
    <property type="entry name" value="DUF7726"/>
    <property type="match status" value="1"/>
</dbReference>
<accession>A0A225UKS5</accession>
<dbReference type="PANTHER" id="PTHR42339">
    <property type="entry name" value="HISTONE H1"/>
    <property type="match status" value="1"/>
</dbReference>
<gene>
    <name evidence="2" type="ORF">PHMEG_00037550</name>
</gene>
<dbReference type="Proteomes" id="UP000198211">
    <property type="component" value="Unassembled WGS sequence"/>
</dbReference>
<protein>
    <recommendedName>
        <fullName evidence="1">DUF7726 domain-containing protein</fullName>
    </recommendedName>
</protein>
<comment type="caution">
    <text evidence="2">The sequence shown here is derived from an EMBL/GenBank/DDBJ whole genome shotgun (WGS) entry which is preliminary data.</text>
</comment>
<dbReference type="EMBL" id="NBNE01016611">
    <property type="protein sequence ID" value="OWY93156.1"/>
    <property type="molecule type" value="Genomic_DNA"/>
</dbReference>
<dbReference type="AlphaFoldDB" id="A0A225UKS5"/>
<dbReference type="InterPro" id="IPR056143">
    <property type="entry name" value="DUF7726"/>
</dbReference>